<feature type="compositionally biased region" description="Basic and acidic residues" evidence="1">
    <location>
        <begin position="12"/>
        <end position="30"/>
    </location>
</feature>
<comment type="caution">
    <text evidence="2">The sequence shown here is derived from an EMBL/GenBank/DDBJ whole genome shotgun (WGS) entry which is preliminary data.</text>
</comment>
<evidence type="ECO:0000313" key="3">
    <source>
        <dbReference type="Proteomes" id="UP001345219"/>
    </source>
</evidence>
<evidence type="ECO:0000256" key="1">
    <source>
        <dbReference type="SAM" id="MobiDB-lite"/>
    </source>
</evidence>
<dbReference type="AlphaFoldDB" id="A0AAN7Q188"/>
<proteinExistence type="predicted"/>
<feature type="compositionally biased region" description="Low complexity" evidence="1">
    <location>
        <begin position="81"/>
        <end position="92"/>
    </location>
</feature>
<organism evidence="2 3">
    <name type="scientific">Trapa incisa</name>
    <dbReference type="NCBI Taxonomy" id="236973"/>
    <lineage>
        <taxon>Eukaryota</taxon>
        <taxon>Viridiplantae</taxon>
        <taxon>Streptophyta</taxon>
        <taxon>Embryophyta</taxon>
        <taxon>Tracheophyta</taxon>
        <taxon>Spermatophyta</taxon>
        <taxon>Magnoliopsida</taxon>
        <taxon>eudicotyledons</taxon>
        <taxon>Gunneridae</taxon>
        <taxon>Pentapetalae</taxon>
        <taxon>rosids</taxon>
        <taxon>malvids</taxon>
        <taxon>Myrtales</taxon>
        <taxon>Lythraceae</taxon>
        <taxon>Trapa</taxon>
    </lineage>
</organism>
<feature type="compositionally biased region" description="Polar residues" evidence="1">
    <location>
        <begin position="257"/>
        <end position="272"/>
    </location>
</feature>
<dbReference type="EMBL" id="JAXIOK010000012">
    <property type="protein sequence ID" value="KAK4757488.1"/>
    <property type="molecule type" value="Genomic_DNA"/>
</dbReference>
<feature type="region of interest" description="Disordered" evidence="1">
    <location>
        <begin position="50"/>
        <end position="92"/>
    </location>
</feature>
<name>A0AAN7Q188_9MYRT</name>
<protein>
    <submittedName>
        <fullName evidence="2">Uncharacterized protein</fullName>
    </submittedName>
</protein>
<accession>A0AAN7Q188</accession>
<feature type="compositionally biased region" description="Polar residues" evidence="1">
    <location>
        <begin position="135"/>
        <end position="155"/>
    </location>
</feature>
<sequence>MAIPATMDIDEEKNSKGGHGEHDDDEHDHDMAEISLCRVYKRAGVGDYSNPTSHLLPQPLPATRAASSGGSSRDWDINGRQKQAASQQQRAFSSNLDVLKGSTQLMPAPPLLHLGEGSSSAVALSLTPRPHHQPMNLNYRSSTGIGNYENYNQHPKMSLVQQQQQQQPAPSSSGSTIASAASLQDDLHRLVNYHTTHHHHSSHHISSLLMTPQLQLQLPPQHQQLVARGGALQQPLATAGSFYERAPWEWNPAAPNQDCSSPYQPNMVNPFK</sequence>
<gene>
    <name evidence="2" type="ORF">SAY87_018789</name>
</gene>
<dbReference type="Proteomes" id="UP001345219">
    <property type="component" value="Chromosome 15"/>
</dbReference>
<keyword evidence="3" id="KW-1185">Reference proteome</keyword>
<feature type="region of interest" description="Disordered" evidence="1">
    <location>
        <begin position="1"/>
        <end position="30"/>
    </location>
</feature>
<reference evidence="2 3" key="1">
    <citation type="journal article" date="2023" name="Hortic Res">
        <title>Pangenome of water caltrop reveals structural variations and asymmetric subgenome divergence after allopolyploidization.</title>
        <authorList>
            <person name="Zhang X."/>
            <person name="Chen Y."/>
            <person name="Wang L."/>
            <person name="Yuan Y."/>
            <person name="Fang M."/>
            <person name="Shi L."/>
            <person name="Lu R."/>
            <person name="Comes H.P."/>
            <person name="Ma Y."/>
            <person name="Chen Y."/>
            <person name="Huang G."/>
            <person name="Zhou Y."/>
            <person name="Zheng Z."/>
            <person name="Qiu Y."/>
        </authorList>
    </citation>
    <scope>NUCLEOTIDE SEQUENCE [LARGE SCALE GENOMIC DNA]</scope>
    <source>
        <tissue evidence="2">Roots</tissue>
    </source>
</reference>
<feature type="region of interest" description="Disordered" evidence="1">
    <location>
        <begin position="126"/>
        <end position="179"/>
    </location>
</feature>
<feature type="region of interest" description="Disordered" evidence="1">
    <location>
        <begin position="253"/>
        <end position="272"/>
    </location>
</feature>
<feature type="compositionally biased region" description="Low complexity" evidence="1">
    <location>
        <begin position="161"/>
        <end position="179"/>
    </location>
</feature>
<evidence type="ECO:0000313" key="2">
    <source>
        <dbReference type="EMBL" id="KAK4757488.1"/>
    </source>
</evidence>